<comment type="caution">
    <text evidence="3">The sequence shown here is derived from an EMBL/GenBank/DDBJ whole genome shotgun (WGS) entry which is preliminary data.</text>
</comment>
<dbReference type="PANTHER" id="PTHR34606">
    <property type="entry name" value="BON DOMAIN-CONTAINING PROTEIN"/>
    <property type="match status" value="1"/>
</dbReference>
<proteinExistence type="predicted"/>
<protein>
    <submittedName>
        <fullName evidence="3">BON domain-containing protein</fullName>
    </submittedName>
</protein>
<keyword evidence="1" id="KW-0732">Signal</keyword>
<evidence type="ECO:0000313" key="4">
    <source>
        <dbReference type="Proteomes" id="UP001500573"/>
    </source>
</evidence>
<dbReference type="EMBL" id="BAAAEX010000003">
    <property type="protein sequence ID" value="GAA0774710.1"/>
    <property type="molecule type" value="Genomic_DNA"/>
</dbReference>
<dbReference type="PROSITE" id="PS50914">
    <property type="entry name" value="BON"/>
    <property type="match status" value="1"/>
</dbReference>
<evidence type="ECO:0000259" key="2">
    <source>
        <dbReference type="PROSITE" id="PS50914"/>
    </source>
</evidence>
<evidence type="ECO:0000256" key="1">
    <source>
        <dbReference type="SAM" id="SignalP"/>
    </source>
</evidence>
<dbReference type="PROSITE" id="PS51257">
    <property type="entry name" value="PROKAR_LIPOPROTEIN"/>
    <property type="match status" value="1"/>
</dbReference>
<keyword evidence="4" id="KW-1185">Reference proteome</keyword>
<dbReference type="InterPro" id="IPR014004">
    <property type="entry name" value="Transpt-assoc_nodulatn_dom_bac"/>
</dbReference>
<sequence>MNMNATRLIAFAAMTATAALMISGCSVARKQETVGQYIDGATVTAEVKAKLANDPETSAANINVKTIDAGVVQLSGFAKSQREKDRAGELARSVKGVTRVHNGLVVKP</sequence>
<dbReference type="PANTHER" id="PTHR34606:SF16">
    <property type="entry name" value="BON DOMAIN-CONTAINING PROTEIN"/>
    <property type="match status" value="1"/>
</dbReference>
<feature type="chain" id="PRO_5046773876" evidence="1">
    <location>
        <begin position="19"/>
        <end position="108"/>
    </location>
</feature>
<dbReference type="Gene3D" id="3.30.1340.30">
    <property type="match status" value="1"/>
</dbReference>
<reference evidence="4" key="1">
    <citation type="journal article" date="2019" name="Int. J. Syst. Evol. Microbiol.">
        <title>The Global Catalogue of Microorganisms (GCM) 10K type strain sequencing project: providing services to taxonomists for standard genome sequencing and annotation.</title>
        <authorList>
            <consortium name="The Broad Institute Genomics Platform"/>
            <consortium name="The Broad Institute Genome Sequencing Center for Infectious Disease"/>
            <person name="Wu L."/>
            <person name="Ma J."/>
        </authorList>
    </citation>
    <scope>NUCLEOTIDE SEQUENCE [LARGE SCALE GENOMIC DNA]</scope>
    <source>
        <strain evidence="4">JCM 15515</strain>
    </source>
</reference>
<feature type="signal peptide" evidence="1">
    <location>
        <begin position="1"/>
        <end position="18"/>
    </location>
</feature>
<dbReference type="Proteomes" id="UP001500573">
    <property type="component" value="Unassembled WGS sequence"/>
</dbReference>
<dbReference type="InterPro" id="IPR051686">
    <property type="entry name" value="Lipoprotein_DolP"/>
</dbReference>
<dbReference type="SMART" id="SM00749">
    <property type="entry name" value="BON"/>
    <property type="match status" value="1"/>
</dbReference>
<gene>
    <name evidence="3" type="ORF">GCM10009108_06610</name>
</gene>
<feature type="domain" description="BON" evidence="2">
    <location>
        <begin position="39"/>
        <end position="108"/>
    </location>
</feature>
<accession>A0ABP3W2B8</accession>
<name>A0ABP3W2B8_9BURK</name>
<organism evidence="3 4">
    <name type="scientific">Castellaniella ginsengisoli</name>
    <dbReference type="NCBI Taxonomy" id="546114"/>
    <lineage>
        <taxon>Bacteria</taxon>
        <taxon>Pseudomonadati</taxon>
        <taxon>Pseudomonadota</taxon>
        <taxon>Betaproteobacteria</taxon>
        <taxon>Burkholderiales</taxon>
        <taxon>Alcaligenaceae</taxon>
        <taxon>Castellaniella</taxon>
    </lineage>
</organism>
<evidence type="ECO:0000313" key="3">
    <source>
        <dbReference type="EMBL" id="GAA0774710.1"/>
    </source>
</evidence>
<dbReference type="Pfam" id="PF04972">
    <property type="entry name" value="BON"/>
    <property type="match status" value="1"/>
</dbReference>
<dbReference type="InterPro" id="IPR007055">
    <property type="entry name" value="BON_dom"/>
</dbReference>